<proteinExistence type="predicted"/>
<accession>A0A0E9Q3X8</accession>
<name>A0A0E9Q3X8_ANGAN</name>
<dbReference type="EMBL" id="GBXM01097527">
    <property type="protein sequence ID" value="JAH11050.1"/>
    <property type="molecule type" value="Transcribed_RNA"/>
</dbReference>
<sequence>MLKNDWLECNRTALLAERGRGESCLIVRFYTVTEHTIHTSQITVSDLSHRLCVNI</sequence>
<reference evidence="1" key="2">
    <citation type="journal article" date="2015" name="Fish Shellfish Immunol.">
        <title>Early steps in the European eel (Anguilla anguilla)-Vibrio vulnificus interaction in the gills: Role of the RtxA13 toxin.</title>
        <authorList>
            <person name="Callol A."/>
            <person name="Pajuelo D."/>
            <person name="Ebbesson L."/>
            <person name="Teles M."/>
            <person name="MacKenzie S."/>
            <person name="Amaro C."/>
        </authorList>
    </citation>
    <scope>NUCLEOTIDE SEQUENCE</scope>
</reference>
<organism evidence="1">
    <name type="scientific">Anguilla anguilla</name>
    <name type="common">European freshwater eel</name>
    <name type="synonym">Muraena anguilla</name>
    <dbReference type="NCBI Taxonomy" id="7936"/>
    <lineage>
        <taxon>Eukaryota</taxon>
        <taxon>Metazoa</taxon>
        <taxon>Chordata</taxon>
        <taxon>Craniata</taxon>
        <taxon>Vertebrata</taxon>
        <taxon>Euteleostomi</taxon>
        <taxon>Actinopterygii</taxon>
        <taxon>Neopterygii</taxon>
        <taxon>Teleostei</taxon>
        <taxon>Anguilliformes</taxon>
        <taxon>Anguillidae</taxon>
        <taxon>Anguilla</taxon>
    </lineage>
</organism>
<dbReference type="AlphaFoldDB" id="A0A0E9Q3X8"/>
<evidence type="ECO:0000313" key="1">
    <source>
        <dbReference type="EMBL" id="JAH11050.1"/>
    </source>
</evidence>
<reference evidence="1" key="1">
    <citation type="submission" date="2014-11" db="EMBL/GenBank/DDBJ databases">
        <authorList>
            <person name="Amaro Gonzalez C."/>
        </authorList>
    </citation>
    <scope>NUCLEOTIDE SEQUENCE</scope>
</reference>
<protein>
    <submittedName>
        <fullName evidence="1">Uncharacterized protein</fullName>
    </submittedName>
</protein>